<dbReference type="STRING" id="321146.A0A139GVA4"/>
<evidence type="ECO:0000313" key="3">
    <source>
        <dbReference type="Proteomes" id="UP000070133"/>
    </source>
</evidence>
<reference evidence="2 3" key="1">
    <citation type="submission" date="2015-07" db="EMBL/GenBank/DDBJ databases">
        <title>Comparative genomics of the Sigatoka disease complex on banana suggests a link between parallel evolutionary changes in Pseudocercospora fijiensis and Pseudocercospora eumusae and increased virulence on the banana host.</title>
        <authorList>
            <person name="Chang T.-C."/>
            <person name="Salvucci A."/>
            <person name="Crous P.W."/>
            <person name="Stergiopoulos I."/>
        </authorList>
    </citation>
    <scope>NUCLEOTIDE SEQUENCE [LARGE SCALE GENOMIC DNA]</scope>
    <source>
        <strain evidence="2 3">CBS 114824</strain>
    </source>
</reference>
<name>A0A139GVA4_9PEZI</name>
<feature type="compositionally biased region" description="Polar residues" evidence="1">
    <location>
        <begin position="566"/>
        <end position="576"/>
    </location>
</feature>
<feature type="region of interest" description="Disordered" evidence="1">
    <location>
        <begin position="727"/>
        <end position="761"/>
    </location>
</feature>
<evidence type="ECO:0000313" key="2">
    <source>
        <dbReference type="EMBL" id="KXS94111.1"/>
    </source>
</evidence>
<dbReference type="OrthoDB" id="3646552at2759"/>
<accession>A0A139GVA4</accession>
<dbReference type="EMBL" id="LFZN01000325">
    <property type="protein sequence ID" value="KXS94111.1"/>
    <property type="molecule type" value="Genomic_DNA"/>
</dbReference>
<proteinExistence type="predicted"/>
<comment type="caution">
    <text evidence="2">The sequence shown here is derived from an EMBL/GenBank/DDBJ whole genome shotgun (WGS) entry which is preliminary data.</text>
</comment>
<sequence>MYSSIVADFKSGAQPEIAMRKGITRLLKEAKDQNLDETTSSIFLGSAVEWVVNQINQTEDNKTQLYTTLSNKATSLSARSIGRGILQGMAEVLGGETVDQGGHKDLAQLLTRWKSKLKAGKWDMETLTSNFEMSQSSTYVAVVNASSNQLAKAVKGLWTKKASRDQQAASPALDVEAQIDDVFLVLALIGEALIPLSVFDDAYYQTTFFEVQTAIASCSHQKVQELFEKLADELKYLVTAGLTICAVFAPMHVYRGFGACVFGDWNWGCPDAEFLGKKVKKETSMFSKKPDPQPNRLVLLAFDRALQVLQVKPMAFLAKRPSISSFAEQQPRYGPRPKKEIKDVLSDCEDFAKELDKRGHPAPPGQKISSWGMPWAGWTSTFSCQMTKDWELVLSHQMDAGRLLHAFLCRGSLNLHPGQLITLPPATPAESLVCWLANMPGFTHKIIGWDAFMTSEFEKKVGKKMKKKIGHYPLPSKYVIRDPTAEPADAVVSPRASMPALLTRSRTTSSTITPPPYSPALSDETIGERTYPPPEKGTGVFEADGEGAQAGPSRVAELPTREPSELPSTEIPTSPTAPSPVRHSASVPPPSKPVISPPPQTPPNSATVAIRRKPPPSPTTNGASLPRHATFPSMTTTNETTGSGPSANGNAPPPRPPKVPLELDSTTVSSSSIAHLENARHIAVSPMQDDLSAHYLNLLNAVAQGTISPQQLQEVLKHGAPIPSLTAEPQELESIPRPPKFAGVTIPPGEMRSLSQSNIHQ</sequence>
<protein>
    <submittedName>
        <fullName evidence="2">Uncharacterized protein</fullName>
    </submittedName>
</protein>
<gene>
    <name evidence="2" type="ORF">AC578_7501</name>
</gene>
<dbReference type="AlphaFoldDB" id="A0A139GVA4"/>
<dbReference type="Proteomes" id="UP000070133">
    <property type="component" value="Unassembled WGS sequence"/>
</dbReference>
<feature type="compositionally biased region" description="Pro residues" evidence="1">
    <location>
        <begin position="587"/>
        <end position="602"/>
    </location>
</feature>
<feature type="compositionally biased region" description="Polar residues" evidence="1">
    <location>
        <begin position="632"/>
        <end position="642"/>
    </location>
</feature>
<evidence type="ECO:0000256" key="1">
    <source>
        <dbReference type="SAM" id="MobiDB-lite"/>
    </source>
</evidence>
<feature type="compositionally biased region" description="Low complexity" evidence="1">
    <location>
        <begin position="503"/>
        <end position="512"/>
    </location>
</feature>
<organism evidence="2 3">
    <name type="scientific">Pseudocercospora eumusae</name>
    <dbReference type="NCBI Taxonomy" id="321146"/>
    <lineage>
        <taxon>Eukaryota</taxon>
        <taxon>Fungi</taxon>
        <taxon>Dikarya</taxon>
        <taxon>Ascomycota</taxon>
        <taxon>Pezizomycotina</taxon>
        <taxon>Dothideomycetes</taxon>
        <taxon>Dothideomycetidae</taxon>
        <taxon>Mycosphaerellales</taxon>
        <taxon>Mycosphaerellaceae</taxon>
        <taxon>Pseudocercospora</taxon>
    </lineage>
</organism>
<keyword evidence="3" id="KW-1185">Reference proteome</keyword>
<feature type="region of interest" description="Disordered" evidence="1">
    <location>
        <begin position="501"/>
        <end position="672"/>
    </location>
</feature>